<evidence type="ECO:0000259" key="6">
    <source>
        <dbReference type="Pfam" id="PF04116"/>
    </source>
</evidence>
<name>A0AAW3ZIC6_9GAMM</name>
<feature type="domain" description="Fatty acid hydroxylase" evidence="6">
    <location>
        <begin position="88"/>
        <end position="224"/>
    </location>
</feature>
<organism evidence="7 8">
    <name type="scientific">Pseudomarimonas arenosa</name>
    <dbReference type="NCBI Taxonomy" id="2774145"/>
    <lineage>
        <taxon>Bacteria</taxon>
        <taxon>Pseudomonadati</taxon>
        <taxon>Pseudomonadota</taxon>
        <taxon>Gammaproteobacteria</taxon>
        <taxon>Lysobacterales</taxon>
        <taxon>Lysobacteraceae</taxon>
        <taxon>Pseudomarimonas</taxon>
    </lineage>
</organism>
<dbReference type="PANTHER" id="PTHR11863">
    <property type="entry name" value="STEROL DESATURASE"/>
    <property type="match status" value="1"/>
</dbReference>
<dbReference type="GO" id="GO:0016491">
    <property type="term" value="F:oxidoreductase activity"/>
    <property type="evidence" value="ECO:0007669"/>
    <property type="project" value="InterPro"/>
</dbReference>
<evidence type="ECO:0000313" key="8">
    <source>
        <dbReference type="Proteomes" id="UP000613768"/>
    </source>
</evidence>
<keyword evidence="2 5" id="KW-0812">Transmembrane</keyword>
<evidence type="ECO:0000256" key="1">
    <source>
        <dbReference type="ARBA" id="ARBA00004370"/>
    </source>
</evidence>
<dbReference type="GO" id="GO:0005506">
    <property type="term" value="F:iron ion binding"/>
    <property type="evidence" value="ECO:0007669"/>
    <property type="project" value="InterPro"/>
</dbReference>
<feature type="transmembrane region" description="Helical" evidence="5">
    <location>
        <begin position="78"/>
        <end position="100"/>
    </location>
</feature>
<dbReference type="Pfam" id="PF04116">
    <property type="entry name" value="FA_hydroxylase"/>
    <property type="match status" value="1"/>
</dbReference>
<keyword evidence="8" id="KW-1185">Reference proteome</keyword>
<dbReference type="GO" id="GO:0016020">
    <property type="term" value="C:membrane"/>
    <property type="evidence" value="ECO:0007669"/>
    <property type="project" value="UniProtKB-SubCell"/>
</dbReference>
<evidence type="ECO:0000256" key="4">
    <source>
        <dbReference type="ARBA" id="ARBA00023136"/>
    </source>
</evidence>
<evidence type="ECO:0000256" key="5">
    <source>
        <dbReference type="SAM" id="Phobius"/>
    </source>
</evidence>
<keyword evidence="3 5" id="KW-1133">Transmembrane helix</keyword>
<keyword evidence="4 5" id="KW-0472">Membrane</keyword>
<sequence length="272" mass="30770">MLAHEGPLRLGIFLAVLGLMLLLQWGFPLRGDGRWSRRQLNNLGMVVVGTLVIRLVLPVLAVSWALDVSEQGWGLLPAIGLDGLPHVLAAIVLLDLAIYWQHRLFHHLPWLWRLHRVHHSDTAFDTTTGARFHPLELLLSLLIKLAVIAMIGAPALAVLVFEVLLSSGALFTHADFALPRRFDRWLRWLLVTPSMHRVHHSPQRHETDSNFGFHLSCWDRLFGSYRDSPQRPEAEMTIGLEHWRDANAQRLIALLGQPLQEPAAPARNDDHA</sequence>
<dbReference type="GO" id="GO:0008610">
    <property type="term" value="P:lipid biosynthetic process"/>
    <property type="evidence" value="ECO:0007669"/>
    <property type="project" value="InterPro"/>
</dbReference>
<feature type="transmembrane region" description="Helical" evidence="5">
    <location>
        <begin position="141"/>
        <end position="161"/>
    </location>
</feature>
<proteinExistence type="predicted"/>
<dbReference type="Proteomes" id="UP000613768">
    <property type="component" value="Unassembled WGS sequence"/>
</dbReference>
<accession>A0AAW3ZIC6</accession>
<protein>
    <submittedName>
        <fullName evidence="7">Sterol desaturase family protein</fullName>
    </submittedName>
</protein>
<feature type="transmembrane region" description="Helical" evidence="5">
    <location>
        <begin position="6"/>
        <end position="23"/>
    </location>
</feature>
<evidence type="ECO:0000256" key="3">
    <source>
        <dbReference type="ARBA" id="ARBA00022989"/>
    </source>
</evidence>
<reference evidence="7 8" key="1">
    <citation type="submission" date="2020-09" db="EMBL/GenBank/DDBJ databases">
        <title>Pseudoxanthomonas sp. CAU 1598 isolated from sand of Yaerae Beach.</title>
        <authorList>
            <person name="Kim W."/>
        </authorList>
    </citation>
    <scope>NUCLEOTIDE SEQUENCE [LARGE SCALE GENOMIC DNA]</scope>
    <source>
        <strain evidence="7 8">CAU 1598</strain>
    </source>
</reference>
<evidence type="ECO:0000313" key="7">
    <source>
        <dbReference type="EMBL" id="MBD8524459.1"/>
    </source>
</evidence>
<feature type="transmembrane region" description="Helical" evidence="5">
    <location>
        <begin position="43"/>
        <end position="66"/>
    </location>
</feature>
<dbReference type="InterPro" id="IPR050307">
    <property type="entry name" value="Sterol_Desaturase_Related"/>
</dbReference>
<dbReference type="EMBL" id="JACYTR010000002">
    <property type="protein sequence ID" value="MBD8524459.1"/>
    <property type="molecule type" value="Genomic_DNA"/>
</dbReference>
<dbReference type="InterPro" id="IPR006694">
    <property type="entry name" value="Fatty_acid_hydroxylase"/>
</dbReference>
<dbReference type="AlphaFoldDB" id="A0AAW3ZIC6"/>
<gene>
    <name evidence="7" type="ORF">IFO71_01775</name>
</gene>
<evidence type="ECO:0000256" key="2">
    <source>
        <dbReference type="ARBA" id="ARBA00022692"/>
    </source>
</evidence>
<comment type="subcellular location">
    <subcellularLocation>
        <location evidence="1">Membrane</location>
    </subcellularLocation>
</comment>
<comment type="caution">
    <text evidence="7">The sequence shown here is derived from an EMBL/GenBank/DDBJ whole genome shotgun (WGS) entry which is preliminary data.</text>
</comment>